<organism evidence="4 5">
    <name type="scientific">Pelagerythrobacter marinus</name>
    <dbReference type="NCBI Taxonomy" id="538382"/>
    <lineage>
        <taxon>Bacteria</taxon>
        <taxon>Pseudomonadati</taxon>
        <taxon>Pseudomonadota</taxon>
        <taxon>Alphaproteobacteria</taxon>
        <taxon>Sphingomonadales</taxon>
        <taxon>Erythrobacteraceae</taxon>
        <taxon>Pelagerythrobacter</taxon>
    </lineage>
</organism>
<dbReference type="PROSITE" id="PS50977">
    <property type="entry name" value="HTH_TETR_2"/>
    <property type="match status" value="1"/>
</dbReference>
<keyword evidence="5" id="KW-1185">Reference proteome</keyword>
<gene>
    <name evidence="4" type="ORF">GRI72_01480</name>
</gene>
<dbReference type="Gene3D" id="1.10.357.10">
    <property type="entry name" value="Tetracycline Repressor, domain 2"/>
    <property type="match status" value="1"/>
</dbReference>
<dbReference type="InterPro" id="IPR009057">
    <property type="entry name" value="Homeodomain-like_sf"/>
</dbReference>
<dbReference type="InterPro" id="IPR050109">
    <property type="entry name" value="HTH-type_TetR-like_transc_reg"/>
</dbReference>
<accession>A0ABW9URK2</accession>
<dbReference type="PRINTS" id="PR00455">
    <property type="entry name" value="HTHTETR"/>
</dbReference>
<dbReference type="SUPFAM" id="SSF46689">
    <property type="entry name" value="Homeodomain-like"/>
    <property type="match status" value="1"/>
</dbReference>
<dbReference type="InterPro" id="IPR039536">
    <property type="entry name" value="TetR_C_Proteobacteria"/>
</dbReference>
<feature type="domain" description="HTH tetR-type" evidence="3">
    <location>
        <begin position="11"/>
        <end position="71"/>
    </location>
</feature>
<evidence type="ECO:0000259" key="3">
    <source>
        <dbReference type="PROSITE" id="PS50977"/>
    </source>
</evidence>
<evidence type="ECO:0000313" key="4">
    <source>
        <dbReference type="EMBL" id="MXO67501.1"/>
    </source>
</evidence>
<evidence type="ECO:0000256" key="1">
    <source>
        <dbReference type="ARBA" id="ARBA00023125"/>
    </source>
</evidence>
<dbReference type="Pfam" id="PF14246">
    <property type="entry name" value="TetR_C_7"/>
    <property type="match status" value="1"/>
</dbReference>
<evidence type="ECO:0000256" key="2">
    <source>
        <dbReference type="PROSITE-ProRule" id="PRU00335"/>
    </source>
</evidence>
<keyword evidence="1 2" id="KW-0238">DNA-binding</keyword>
<dbReference type="Pfam" id="PF00440">
    <property type="entry name" value="TetR_N"/>
    <property type="match status" value="1"/>
</dbReference>
<name>A0ABW9URK2_9SPHN</name>
<dbReference type="PANTHER" id="PTHR30055:SF146">
    <property type="entry name" value="HTH-TYPE TRANSCRIPTIONAL DUAL REGULATOR CECR"/>
    <property type="match status" value="1"/>
</dbReference>
<comment type="caution">
    <text evidence="4">The sequence shown here is derived from an EMBL/GenBank/DDBJ whole genome shotgun (WGS) entry which is preliminary data.</text>
</comment>
<dbReference type="Proteomes" id="UP000444401">
    <property type="component" value="Unassembled WGS sequence"/>
</dbReference>
<dbReference type="EMBL" id="WTYO01000001">
    <property type="protein sequence ID" value="MXO67501.1"/>
    <property type="molecule type" value="Genomic_DNA"/>
</dbReference>
<dbReference type="PANTHER" id="PTHR30055">
    <property type="entry name" value="HTH-TYPE TRANSCRIPTIONAL REGULATOR RUTR"/>
    <property type="match status" value="1"/>
</dbReference>
<dbReference type="InterPro" id="IPR001647">
    <property type="entry name" value="HTH_TetR"/>
</dbReference>
<reference evidence="4 5" key="1">
    <citation type="submission" date="2019-12" db="EMBL/GenBank/DDBJ databases">
        <title>Genomic-based taxomic classification of the family Erythrobacteraceae.</title>
        <authorList>
            <person name="Xu L."/>
        </authorList>
    </citation>
    <scope>NUCLEOTIDE SEQUENCE [LARGE SCALE GENOMIC DNA]</scope>
    <source>
        <strain evidence="4 5">H32</strain>
    </source>
</reference>
<sequence length="216" mass="23975">MNYEFECDRLDRRRRAIVDAARALFIEQGYERTTLGQIVDRAGGSLATVYKLFGNKEGLLDAVVFEKAASGESVIREVAARHRSPPAMLRELAGALYERFLEPDDVALVRMVIARSIDDVDFARRFFETTAMHTRKALEDVFVEWADAGVAMSGPPEVLSEIFLGLIISDLQNDAISHGVMARPGAERIAERTEFFLRGAGLDDARENPGRAETPA</sequence>
<evidence type="ECO:0000313" key="5">
    <source>
        <dbReference type="Proteomes" id="UP000444401"/>
    </source>
</evidence>
<proteinExistence type="predicted"/>
<dbReference type="RefSeq" id="WP_160732150.1">
    <property type="nucleotide sequence ID" value="NZ_WTYO01000001.1"/>
</dbReference>
<protein>
    <submittedName>
        <fullName evidence="4">TetR family transcriptional regulator</fullName>
    </submittedName>
</protein>
<feature type="DNA-binding region" description="H-T-H motif" evidence="2">
    <location>
        <begin position="34"/>
        <end position="53"/>
    </location>
</feature>